<dbReference type="InterPro" id="IPR013783">
    <property type="entry name" value="Ig-like_fold"/>
</dbReference>
<dbReference type="Ensembl" id="ENSPANT00000062564.1">
    <property type="protein sequence ID" value="ENSPANP00000057142.1"/>
    <property type="gene ID" value="ENSPANG00000040342.1"/>
</dbReference>
<keyword evidence="12" id="KW-1185">Reference proteome</keyword>
<dbReference type="AlphaFoldDB" id="A0A8I5NM74"/>
<proteinExistence type="predicted"/>
<comment type="subunit">
    <text evidence="9">Alpha-beta TR is a heterodimer composed of an alpha and beta chain; disulfide-linked. The alpha-beta TR is associated with the transmembrane signaling CD3 coreceptor proteins to form the TR-CD3 (TcR or TCR). The assembly of alpha-beta TR heterodimers with CD3 occurs in the endoplasmic reticulum where a single alpha-beta TR heterodimer associates with one CD3D-CD3E heterodimer, one CD3G-CD3E heterodimer and one CD247 homodimer forming a stable octameric structure. CD3D-CD3E and CD3G-CD3E heterodimers preferentially associate with TR alpha and TR beta chains, respectively. The association of the CD247 homodimer is the last step of TcR assembly in the endoplasmic reticulum and is required for transport to the cell surface.</text>
</comment>
<evidence type="ECO:0000256" key="3">
    <source>
        <dbReference type="ARBA" id="ARBA00022859"/>
    </source>
</evidence>
<dbReference type="InterPro" id="IPR050413">
    <property type="entry name" value="TCR_beta_variable"/>
</dbReference>
<accession>A0A8I5NM74</accession>
<evidence type="ECO:0000313" key="12">
    <source>
        <dbReference type="Proteomes" id="UP000028761"/>
    </source>
</evidence>
<evidence type="ECO:0000256" key="6">
    <source>
        <dbReference type="ARBA" id="ARBA00023157"/>
    </source>
</evidence>
<name>A0A8I5NM74_PAPAN</name>
<organism evidence="11 12">
    <name type="scientific">Papio anubis</name>
    <name type="common">Olive baboon</name>
    <dbReference type="NCBI Taxonomy" id="9555"/>
    <lineage>
        <taxon>Eukaryota</taxon>
        <taxon>Metazoa</taxon>
        <taxon>Chordata</taxon>
        <taxon>Craniata</taxon>
        <taxon>Vertebrata</taxon>
        <taxon>Euteleostomi</taxon>
        <taxon>Mammalia</taxon>
        <taxon>Eutheria</taxon>
        <taxon>Euarchontoglires</taxon>
        <taxon>Primates</taxon>
        <taxon>Haplorrhini</taxon>
        <taxon>Catarrhini</taxon>
        <taxon>Cercopithecidae</taxon>
        <taxon>Cercopithecinae</taxon>
        <taxon>Papio</taxon>
    </lineage>
</organism>
<dbReference type="GeneTree" id="ENSGT00940000154542"/>
<evidence type="ECO:0000256" key="5">
    <source>
        <dbReference type="ARBA" id="ARBA00023136"/>
    </source>
</evidence>
<keyword evidence="8" id="KW-0393">Immunoglobulin domain</keyword>
<dbReference type="GO" id="GO:0002250">
    <property type="term" value="P:adaptive immune response"/>
    <property type="evidence" value="ECO:0007669"/>
    <property type="project" value="UniProtKB-KW"/>
</dbReference>
<evidence type="ECO:0008006" key="13">
    <source>
        <dbReference type="Google" id="ProtNLM"/>
    </source>
</evidence>
<evidence type="ECO:0000256" key="4">
    <source>
        <dbReference type="ARBA" id="ARBA00023130"/>
    </source>
</evidence>
<keyword evidence="4" id="KW-1064">Adaptive immunity</keyword>
<keyword evidence="7" id="KW-0675">Receptor</keyword>
<dbReference type="Proteomes" id="UP000028761">
    <property type="component" value="Unplaced"/>
</dbReference>
<dbReference type="PANTHER" id="PTHR23268">
    <property type="entry name" value="T-CELL RECEPTOR BETA CHAIN"/>
    <property type="match status" value="1"/>
</dbReference>
<keyword evidence="3" id="KW-0391">Immunity</keyword>
<evidence type="ECO:0000256" key="7">
    <source>
        <dbReference type="ARBA" id="ARBA00023170"/>
    </source>
</evidence>
<dbReference type="Gene3D" id="2.60.40.10">
    <property type="entry name" value="Immunoglobulins"/>
    <property type="match status" value="1"/>
</dbReference>
<keyword evidence="2" id="KW-1003">Cell membrane</keyword>
<dbReference type="PANTHER" id="PTHR23268:SF19">
    <property type="entry name" value="T CELL RECEPTOR BETA VARIABLE 6-2-RELATED"/>
    <property type="match status" value="1"/>
</dbReference>
<dbReference type="OMA" id="DHDYMSW"/>
<evidence type="ECO:0000313" key="11">
    <source>
        <dbReference type="Ensembl" id="ENSPANP00000057142.1"/>
    </source>
</evidence>
<comment type="subcellular location">
    <subcellularLocation>
        <location evidence="1">Cell membrane</location>
    </subcellularLocation>
</comment>
<reference evidence="11" key="2">
    <citation type="submission" date="2025-09" db="UniProtKB">
        <authorList>
            <consortium name="Ensembl"/>
        </authorList>
    </citation>
    <scope>IDENTIFICATION</scope>
</reference>
<evidence type="ECO:0000256" key="2">
    <source>
        <dbReference type="ARBA" id="ARBA00022475"/>
    </source>
</evidence>
<sequence>MRSQNYSLESPVPLLSTHRPRRPLHPAAPAMSIGLLCCAAFSLLWAGLVNAGVTQTPKFQVLKTGQSMTVQCAQDMNHECMYRYRQDPGVGLRLIHYSGAAGTTDKGEVPSGYNVSRLNTEIFPLRLESAAPSQTSVYICASSYSTALQGRLLSAHESREALPSSPIQDSGMTWAEFSATGTLGS</sequence>
<evidence type="ECO:0000256" key="1">
    <source>
        <dbReference type="ARBA" id="ARBA00004236"/>
    </source>
</evidence>
<keyword evidence="10" id="KW-1279">T cell receptor</keyword>
<dbReference type="InterPro" id="IPR036179">
    <property type="entry name" value="Ig-like_dom_sf"/>
</dbReference>
<evidence type="ECO:0000256" key="10">
    <source>
        <dbReference type="ARBA" id="ARBA00043266"/>
    </source>
</evidence>
<dbReference type="GO" id="GO:0042101">
    <property type="term" value="C:T cell receptor complex"/>
    <property type="evidence" value="ECO:0007669"/>
    <property type="project" value="UniProtKB-KW"/>
</dbReference>
<protein>
    <recommendedName>
        <fullName evidence="13">Immunoglobulin V-set domain-containing protein</fullName>
    </recommendedName>
</protein>
<dbReference type="SUPFAM" id="SSF48726">
    <property type="entry name" value="Immunoglobulin"/>
    <property type="match status" value="1"/>
</dbReference>
<dbReference type="GO" id="GO:0007166">
    <property type="term" value="P:cell surface receptor signaling pathway"/>
    <property type="evidence" value="ECO:0007669"/>
    <property type="project" value="TreeGrafter"/>
</dbReference>
<evidence type="ECO:0000256" key="8">
    <source>
        <dbReference type="ARBA" id="ARBA00023319"/>
    </source>
</evidence>
<evidence type="ECO:0000256" key="9">
    <source>
        <dbReference type="ARBA" id="ARBA00038651"/>
    </source>
</evidence>
<keyword evidence="5" id="KW-0472">Membrane</keyword>
<keyword evidence="6" id="KW-1015">Disulfide bond</keyword>
<reference evidence="11" key="1">
    <citation type="submission" date="2025-08" db="UniProtKB">
        <authorList>
            <consortium name="Ensembl"/>
        </authorList>
    </citation>
    <scope>IDENTIFICATION</scope>
</reference>